<protein>
    <submittedName>
        <fullName evidence="1">Uncharacterized protein</fullName>
    </submittedName>
</protein>
<name>A0A9E7DBN9_9ACTN</name>
<accession>A0A9E7DBN9</accession>
<dbReference type="EMBL" id="CP097092">
    <property type="protein sequence ID" value="UQF78384.1"/>
    <property type="molecule type" value="Genomic_DNA"/>
</dbReference>
<dbReference type="AlphaFoldDB" id="A0A9E7DBN9"/>
<dbReference type="Gene3D" id="3.40.50.300">
    <property type="entry name" value="P-loop containing nucleotide triphosphate hydrolases"/>
    <property type="match status" value="1"/>
</dbReference>
<organism evidence="1 2">
    <name type="scientific">Lancefieldella parvula</name>
    <dbReference type="NCBI Taxonomy" id="1382"/>
    <lineage>
        <taxon>Bacteria</taxon>
        <taxon>Bacillati</taxon>
        <taxon>Actinomycetota</taxon>
        <taxon>Coriobacteriia</taxon>
        <taxon>Coriobacteriales</taxon>
        <taxon>Atopobiaceae</taxon>
        <taxon>Lancefieldella</taxon>
    </lineage>
</organism>
<dbReference type="SUPFAM" id="SSF52540">
    <property type="entry name" value="P-loop containing nucleoside triphosphate hydrolases"/>
    <property type="match status" value="1"/>
</dbReference>
<dbReference type="InterPro" id="IPR027417">
    <property type="entry name" value="P-loop_NTPase"/>
</dbReference>
<sequence>MIIITRWQEYKNHTQKGGFNLLWENIEAKSNFSQRVFTNWYGEDYYINALQVKNWLQKLWHENPNLNYLVEKLSMKIKAAAKNSRNAEDEEKLNIPTDEASVQIYTYHGSKGLQFPIVLLPYLATEERNGSNGSSRTCCLYAFPSSPNLTKLFHRRTKTNKT</sequence>
<gene>
    <name evidence="1" type="ORF">M3I19_01430</name>
</gene>
<evidence type="ECO:0000313" key="1">
    <source>
        <dbReference type="EMBL" id="UQF78384.1"/>
    </source>
</evidence>
<reference evidence="1" key="1">
    <citation type="submission" date="2022-05" db="EMBL/GenBank/DDBJ databases">
        <title>Using nanopore sequencing to obtain complete genomes from saliva samples.</title>
        <authorList>
            <person name="Baker J.L."/>
        </authorList>
    </citation>
    <scope>NUCLEOTIDE SEQUENCE</scope>
    <source>
        <strain evidence="1">JCVI-JB-Lp32</strain>
    </source>
</reference>
<dbReference type="Proteomes" id="UP000831562">
    <property type="component" value="Chromosome"/>
</dbReference>
<evidence type="ECO:0000313" key="2">
    <source>
        <dbReference type="Proteomes" id="UP000831562"/>
    </source>
</evidence>
<proteinExistence type="predicted"/>